<sequence length="85" mass="9532">MDIGKLLSIVGSIPKDKLKTDAGLKEVIRDMGKKVGKNFSDKELNSYVAQFRQMSKTESVGSLMNKLSKKGINTKDLNNLKKRFK</sequence>
<comment type="caution">
    <text evidence="2">The sequence shown here is derived from an EMBL/GenBank/DDBJ whole genome shotgun (WGS) entry which is preliminary data.</text>
</comment>
<dbReference type="EMBL" id="LGIQ01000016">
    <property type="protein sequence ID" value="KNB68930.1"/>
    <property type="molecule type" value="Genomic_DNA"/>
</dbReference>
<evidence type="ECO:0000313" key="1">
    <source>
        <dbReference type="EMBL" id="GED71439.1"/>
    </source>
</evidence>
<dbReference type="AlphaFoldDB" id="A0A0K9YL59"/>
<dbReference type="Proteomes" id="UP000036834">
    <property type="component" value="Unassembled WGS sequence"/>
</dbReference>
<dbReference type="STRING" id="54915.ADS79_30870"/>
<dbReference type="PATRIC" id="fig|54915.3.peg.5870"/>
<reference evidence="2" key="2">
    <citation type="submission" date="2015-07" db="EMBL/GenBank/DDBJ databases">
        <title>MeaNS - Measles Nucleotide Surveillance Program.</title>
        <authorList>
            <person name="Tran T."/>
            <person name="Druce J."/>
        </authorList>
    </citation>
    <scope>NUCLEOTIDE SEQUENCE</scope>
    <source>
        <strain evidence="2">DSM 9887</strain>
    </source>
</reference>
<evidence type="ECO:0000313" key="2">
    <source>
        <dbReference type="EMBL" id="KNB68930.1"/>
    </source>
</evidence>
<organism evidence="2 3">
    <name type="scientific">Brevibacillus reuszeri</name>
    <dbReference type="NCBI Taxonomy" id="54915"/>
    <lineage>
        <taxon>Bacteria</taxon>
        <taxon>Bacillati</taxon>
        <taxon>Bacillota</taxon>
        <taxon>Bacilli</taxon>
        <taxon>Bacillales</taxon>
        <taxon>Paenibacillaceae</taxon>
        <taxon>Brevibacillus</taxon>
    </lineage>
</organism>
<reference evidence="1 4" key="3">
    <citation type="submission" date="2019-06" db="EMBL/GenBank/DDBJ databases">
        <title>Whole genome shotgun sequence of Brevibacillus reuszeri NBRC 15719.</title>
        <authorList>
            <person name="Hosoyama A."/>
            <person name="Uohara A."/>
            <person name="Ohji S."/>
            <person name="Ichikawa N."/>
        </authorList>
    </citation>
    <scope>NUCLEOTIDE SEQUENCE [LARGE SCALE GENOMIC DNA]</scope>
    <source>
        <strain evidence="1 4">NBRC 15719</strain>
    </source>
</reference>
<accession>A0A0K9YL59</accession>
<protein>
    <submittedName>
        <fullName evidence="2">Uncharacterized protein</fullName>
    </submittedName>
</protein>
<dbReference type="RefSeq" id="WP_049742310.1">
    <property type="nucleotide sequence ID" value="NZ_BJON01000021.1"/>
</dbReference>
<keyword evidence="4" id="KW-1185">Reference proteome</keyword>
<reference evidence="3" key="1">
    <citation type="submission" date="2015-07" db="EMBL/GenBank/DDBJ databases">
        <title>Genome sequencing project for genomic taxonomy and phylogenomics of Bacillus-like bacteria.</title>
        <authorList>
            <person name="Liu B."/>
            <person name="Wang J."/>
            <person name="Zhu Y."/>
            <person name="Liu G."/>
            <person name="Chen Q."/>
            <person name="Chen Z."/>
            <person name="Lan J."/>
            <person name="Che J."/>
            <person name="Ge C."/>
            <person name="Shi H."/>
            <person name="Pan Z."/>
            <person name="Liu X."/>
        </authorList>
    </citation>
    <scope>NUCLEOTIDE SEQUENCE [LARGE SCALE GENOMIC DNA]</scope>
    <source>
        <strain evidence="3">DSM 9887</strain>
    </source>
</reference>
<dbReference type="OrthoDB" id="2468607at2"/>
<dbReference type="EMBL" id="BJON01000021">
    <property type="protein sequence ID" value="GED71439.1"/>
    <property type="molecule type" value="Genomic_DNA"/>
</dbReference>
<name>A0A0K9YL59_9BACL</name>
<proteinExistence type="predicted"/>
<evidence type="ECO:0000313" key="3">
    <source>
        <dbReference type="Proteomes" id="UP000036834"/>
    </source>
</evidence>
<dbReference type="Proteomes" id="UP000319578">
    <property type="component" value="Unassembled WGS sequence"/>
</dbReference>
<evidence type="ECO:0000313" key="4">
    <source>
        <dbReference type="Proteomes" id="UP000319578"/>
    </source>
</evidence>
<gene>
    <name evidence="2" type="ORF">ADS79_30870</name>
    <name evidence="1" type="ORF">BRE01_51410</name>
</gene>